<sequence>MEGEAMEKGTSSVEPQQHSGRQRLEAMSEQLEAVITCMRLEQQARCAAEEELRQTRELLDEAQKEIQCMDASREAEKVQSTSLLALLVKLEAENRDLKETNSQLAQECRLLLVKDAR</sequence>
<keyword evidence="3" id="KW-1185">Reference proteome</keyword>
<dbReference type="Proteomes" id="UP001515480">
    <property type="component" value="Unassembled WGS sequence"/>
</dbReference>
<name>A0AB34K2D0_PRYPA</name>
<accession>A0AB34K2D0</accession>
<feature type="compositionally biased region" description="Polar residues" evidence="1">
    <location>
        <begin position="9"/>
        <end position="19"/>
    </location>
</feature>
<dbReference type="EMBL" id="JBGBPQ010000002">
    <property type="protein sequence ID" value="KAL1528200.1"/>
    <property type="molecule type" value="Genomic_DNA"/>
</dbReference>
<proteinExistence type="predicted"/>
<organism evidence="2 3">
    <name type="scientific">Prymnesium parvum</name>
    <name type="common">Toxic golden alga</name>
    <dbReference type="NCBI Taxonomy" id="97485"/>
    <lineage>
        <taxon>Eukaryota</taxon>
        <taxon>Haptista</taxon>
        <taxon>Haptophyta</taxon>
        <taxon>Prymnesiophyceae</taxon>
        <taxon>Prymnesiales</taxon>
        <taxon>Prymnesiaceae</taxon>
        <taxon>Prymnesium</taxon>
    </lineage>
</organism>
<protein>
    <submittedName>
        <fullName evidence="2">Uncharacterized protein</fullName>
    </submittedName>
</protein>
<gene>
    <name evidence="2" type="ORF">AB1Y20_009559</name>
</gene>
<comment type="caution">
    <text evidence="2">The sequence shown here is derived from an EMBL/GenBank/DDBJ whole genome shotgun (WGS) entry which is preliminary data.</text>
</comment>
<reference evidence="2 3" key="1">
    <citation type="journal article" date="2024" name="Science">
        <title>Giant polyketide synthase enzymes in the biosynthesis of giant marine polyether toxins.</title>
        <authorList>
            <person name="Fallon T.R."/>
            <person name="Shende V.V."/>
            <person name="Wierzbicki I.H."/>
            <person name="Pendleton A.L."/>
            <person name="Watervoot N.F."/>
            <person name="Auber R.P."/>
            <person name="Gonzalez D.J."/>
            <person name="Wisecaver J.H."/>
            <person name="Moore B.S."/>
        </authorList>
    </citation>
    <scope>NUCLEOTIDE SEQUENCE [LARGE SCALE GENOMIC DNA]</scope>
    <source>
        <strain evidence="2 3">12B1</strain>
    </source>
</reference>
<evidence type="ECO:0000313" key="3">
    <source>
        <dbReference type="Proteomes" id="UP001515480"/>
    </source>
</evidence>
<evidence type="ECO:0000256" key="1">
    <source>
        <dbReference type="SAM" id="MobiDB-lite"/>
    </source>
</evidence>
<feature type="region of interest" description="Disordered" evidence="1">
    <location>
        <begin position="1"/>
        <end position="25"/>
    </location>
</feature>
<evidence type="ECO:0000313" key="2">
    <source>
        <dbReference type="EMBL" id="KAL1528200.1"/>
    </source>
</evidence>
<dbReference type="AlphaFoldDB" id="A0AB34K2D0"/>